<dbReference type="PANTHER" id="PTHR43355">
    <property type="entry name" value="FLAVIN REDUCTASE (NADPH)"/>
    <property type="match status" value="1"/>
</dbReference>
<protein>
    <submittedName>
        <fullName evidence="2">SDR family oxidoreductase</fullName>
    </submittedName>
</protein>
<evidence type="ECO:0000313" key="2">
    <source>
        <dbReference type="EMBL" id="MCQ6956380.1"/>
    </source>
</evidence>
<proteinExistence type="predicted"/>
<gene>
    <name evidence="2" type="ORF">NPE20_00345</name>
</gene>
<comment type="caution">
    <text evidence="2">The sequence shown here is derived from an EMBL/GenBank/DDBJ whole genome shotgun (WGS) entry which is preliminary data.</text>
</comment>
<dbReference type="InterPro" id="IPR016040">
    <property type="entry name" value="NAD(P)-bd_dom"/>
</dbReference>
<dbReference type="Proteomes" id="UP001204376">
    <property type="component" value="Unassembled WGS sequence"/>
</dbReference>
<evidence type="ECO:0000313" key="3">
    <source>
        <dbReference type="Proteomes" id="UP001204376"/>
    </source>
</evidence>
<dbReference type="SUPFAM" id="SSF51735">
    <property type="entry name" value="NAD(P)-binding Rossmann-fold domains"/>
    <property type="match status" value="1"/>
</dbReference>
<dbReference type="InterPro" id="IPR051606">
    <property type="entry name" value="Polyketide_Oxido-like"/>
</dbReference>
<dbReference type="Pfam" id="PF13460">
    <property type="entry name" value="NAD_binding_10"/>
    <property type="match status" value="1"/>
</dbReference>
<name>A0ABT1SVL9_9SPHI</name>
<dbReference type="InterPro" id="IPR036291">
    <property type="entry name" value="NAD(P)-bd_dom_sf"/>
</dbReference>
<organism evidence="2 3">
    <name type="scientific">Mucilaginibacter aquariorum</name>
    <dbReference type="NCBI Taxonomy" id="2967225"/>
    <lineage>
        <taxon>Bacteria</taxon>
        <taxon>Pseudomonadati</taxon>
        <taxon>Bacteroidota</taxon>
        <taxon>Sphingobacteriia</taxon>
        <taxon>Sphingobacteriales</taxon>
        <taxon>Sphingobacteriaceae</taxon>
        <taxon>Mucilaginibacter</taxon>
    </lineage>
</organism>
<dbReference type="EMBL" id="JANHOH010000001">
    <property type="protein sequence ID" value="MCQ6956380.1"/>
    <property type="molecule type" value="Genomic_DNA"/>
</dbReference>
<sequence>MEQIEKSVRQRIVVLGANGGIGRQVVLQALAAGHQVTAILRSPEKLAIADQHLEIVKGDVMNPGSLTEHFMQKDTLISAIGRNSFKRTTLYSQGSKNVIYAMQESGLKRAFFISASGIEVNPTHSLLIRLATRFILQAMLRNMYADQVVMESLIKSSFIDWTIIRPPKLLNKPKTGNYRVSLNTFLDNGISISRADVAHFIVSNLINKAIVRKTVEIAY</sequence>
<dbReference type="CDD" id="cd05244">
    <property type="entry name" value="BVR-B_like_SDR_a"/>
    <property type="match status" value="1"/>
</dbReference>
<keyword evidence="3" id="KW-1185">Reference proteome</keyword>
<reference evidence="2 3" key="1">
    <citation type="submission" date="2022-07" db="EMBL/GenBank/DDBJ databases">
        <title>Mucilaginibacter sp. JC4.</title>
        <authorList>
            <person name="Le V."/>
            <person name="Ko S.-R."/>
            <person name="Ahn C.-Y."/>
            <person name="Oh H.-M."/>
        </authorList>
    </citation>
    <scope>NUCLEOTIDE SEQUENCE [LARGE SCALE GENOMIC DNA]</scope>
    <source>
        <strain evidence="2 3">JC4</strain>
    </source>
</reference>
<feature type="domain" description="NAD(P)-binding" evidence="1">
    <location>
        <begin position="16"/>
        <end position="205"/>
    </location>
</feature>
<dbReference type="RefSeq" id="WP_256536596.1">
    <property type="nucleotide sequence ID" value="NZ_JANHOH010000001.1"/>
</dbReference>
<evidence type="ECO:0000259" key="1">
    <source>
        <dbReference type="Pfam" id="PF13460"/>
    </source>
</evidence>
<accession>A0ABT1SVL9</accession>
<dbReference type="Gene3D" id="3.40.50.720">
    <property type="entry name" value="NAD(P)-binding Rossmann-like Domain"/>
    <property type="match status" value="1"/>
</dbReference>
<dbReference type="PANTHER" id="PTHR43355:SF2">
    <property type="entry name" value="FLAVIN REDUCTASE (NADPH)"/>
    <property type="match status" value="1"/>
</dbReference>